<keyword evidence="11" id="KW-1185">Reference proteome</keyword>
<keyword evidence="3 7" id="KW-0479">Metal-binding</keyword>
<dbReference type="Pfam" id="PF01546">
    <property type="entry name" value="Peptidase_M20"/>
    <property type="match status" value="1"/>
</dbReference>
<evidence type="ECO:0000313" key="11">
    <source>
        <dbReference type="Proteomes" id="UP000509704"/>
    </source>
</evidence>
<dbReference type="PANTHER" id="PTHR45962">
    <property type="entry name" value="N-FATTY-ACYL-AMINO ACID SYNTHASE/HYDROLASE PM20D1"/>
    <property type="match status" value="1"/>
</dbReference>
<dbReference type="EMBL" id="CP058605">
    <property type="protein sequence ID" value="QLG71452.1"/>
    <property type="molecule type" value="Genomic_DNA"/>
</dbReference>
<evidence type="ECO:0000256" key="5">
    <source>
        <dbReference type="ARBA" id="ARBA00022833"/>
    </source>
</evidence>
<dbReference type="Pfam" id="PF07687">
    <property type="entry name" value="M20_dimer"/>
    <property type="match status" value="1"/>
</dbReference>
<feature type="binding site" evidence="7">
    <location>
        <position position="167"/>
    </location>
    <ligand>
        <name>Zn(2+)</name>
        <dbReference type="ChEBI" id="CHEBI:29105"/>
        <label>2</label>
    </ligand>
</feature>
<dbReference type="OrthoDB" id="3064516at2759"/>
<feature type="domain" description="Peptidase M20 dimerisation" evidence="9">
    <location>
        <begin position="286"/>
        <end position="435"/>
    </location>
</feature>
<feature type="binding site" evidence="7">
    <location>
        <position position="239"/>
    </location>
    <ligand>
        <name>Zn(2+)</name>
        <dbReference type="ChEBI" id="CHEBI:29105"/>
        <label>1</label>
    </ligand>
</feature>
<proteinExistence type="inferred from homology"/>
<keyword evidence="8" id="KW-0812">Transmembrane</keyword>
<dbReference type="CDD" id="cd05674">
    <property type="entry name" value="M20_yscS"/>
    <property type="match status" value="1"/>
</dbReference>
<dbReference type="Gene3D" id="1.10.150.900">
    <property type="match status" value="1"/>
</dbReference>
<gene>
    <name evidence="10" type="ORF">HG535_0B04940</name>
</gene>
<evidence type="ECO:0000256" key="2">
    <source>
        <dbReference type="ARBA" id="ARBA00022670"/>
    </source>
</evidence>
<dbReference type="PIRSF" id="PIRSF037217">
    <property type="entry name" value="Carboxypeptidase_S"/>
    <property type="match status" value="1"/>
</dbReference>
<feature type="binding site" evidence="7">
    <location>
        <position position="551"/>
    </location>
    <ligand>
        <name>Zn(2+)</name>
        <dbReference type="ChEBI" id="CHEBI:29105"/>
        <label>1</label>
    </ligand>
</feature>
<keyword evidence="5 7" id="KW-0862">Zinc</keyword>
<dbReference type="GO" id="GO:0051603">
    <property type="term" value="P:proteolysis involved in protein catabolic process"/>
    <property type="evidence" value="ECO:0007669"/>
    <property type="project" value="TreeGrafter"/>
</dbReference>
<feature type="binding site" evidence="7">
    <location>
        <position position="202"/>
    </location>
    <ligand>
        <name>Zn(2+)</name>
        <dbReference type="ChEBI" id="CHEBI:29105"/>
        <label>2</label>
    </ligand>
</feature>
<keyword evidence="8" id="KW-0472">Membrane</keyword>
<dbReference type="RefSeq" id="XP_037143180.1">
    <property type="nucleotide sequence ID" value="XM_037287285.1"/>
</dbReference>
<feature type="binding site" evidence="7">
    <location>
        <position position="202"/>
    </location>
    <ligand>
        <name>Zn(2+)</name>
        <dbReference type="ChEBI" id="CHEBI:29105"/>
        <label>1</label>
    </ligand>
</feature>
<dbReference type="GeneID" id="59235113"/>
<dbReference type="SUPFAM" id="SSF55031">
    <property type="entry name" value="Bacterial exopeptidase dimerisation domain"/>
    <property type="match status" value="1"/>
</dbReference>
<evidence type="ECO:0000256" key="1">
    <source>
        <dbReference type="ARBA" id="ARBA00006247"/>
    </source>
</evidence>
<dbReference type="PANTHER" id="PTHR45962:SF1">
    <property type="entry name" value="N-FATTY-ACYL-AMINO ACID SYNTHASE_HYDROLASE PM20D1"/>
    <property type="match status" value="1"/>
</dbReference>
<dbReference type="GO" id="GO:0046872">
    <property type="term" value="F:metal ion binding"/>
    <property type="evidence" value="ECO:0007669"/>
    <property type="project" value="UniProtKB-KW"/>
</dbReference>
<reference evidence="10 11" key="1">
    <citation type="submission" date="2020-07" db="EMBL/GenBank/DDBJ databases">
        <title>The yeast mating-type switching endonuclease HO is a domesticated member of an unorthodox homing genetic element family.</title>
        <authorList>
            <person name="Coughlan A.Y."/>
            <person name="Lombardi L."/>
            <person name="Braun-Galleani S."/>
            <person name="Martos A.R."/>
            <person name="Galeote V."/>
            <person name="Bigey F."/>
            <person name="Dequin S."/>
            <person name="Byrne K.P."/>
            <person name="Wolfe K.H."/>
        </authorList>
    </citation>
    <scope>NUCLEOTIDE SEQUENCE [LARGE SCALE GENOMIC DNA]</scope>
    <source>
        <strain evidence="10 11">NRRL Y-6702</strain>
    </source>
</reference>
<comment type="similarity">
    <text evidence="1">Belongs to the peptidase M20A family.</text>
</comment>
<dbReference type="GO" id="GO:0004181">
    <property type="term" value="F:metallocarboxypeptidase activity"/>
    <property type="evidence" value="ECO:0007669"/>
    <property type="project" value="InterPro"/>
</dbReference>
<dbReference type="KEGG" id="zmk:HG535_0B04940"/>
<organism evidence="10 11">
    <name type="scientific">Zygotorulaspora mrakii</name>
    <name type="common">Zygosaccharomyces mrakii</name>
    <dbReference type="NCBI Taxonomy" id="42260"/>
    <lineage>
        <taxon>Eukaryota</taxon>
        <taxon>Fungi</taxon>
        <taxon>Dikarya</taxon>
        <taxon>Ascomycota</taxon>
        <taxon>Saccharomycotina</taxon>
        <taxon>Saccharomycetes</taxon>
        <taxon>Saccharomycetales</taxon>
        <taxon>Saccharomycetaceae</taxon>
        <taxon>Zygotorulaspora</taxon>
    </lineage>
</organism>
<feature type="binding site" evidence="7">
    <location>
        <position position="267"/>
    </location>
    <ligand>
        <name>Zn(2+)</name>
        <dbReference type="ChEBI" id="CHEBI:29105"/>
        <label>2</label>
    </ligand>
</feature>
<name>A0A7H9B0Z4_ZYGMR</name>
<feature type="transmembrane region" description="Helical" evidence="8">
    <location>
        <begin position="23"/>
        <end position="42"/>
    </location>
</feature>
<evidence type="ECO:0000313" key="10">
    <source>
        <dbReference type="EMBL" id="QLG71452.1"/>
    </source>
</evidence>
<sequence length="579" mass="65141">MEEKSDLSPLDGKPYRKDEGKKLVLVKMALLAAILFLVHTFFCQTLNSHNYSGEVELFKCQEFESVFGASAENISNIIFNEKLQNETMTKLANAVRVPTEIYDTFPNPQDEAEYAGWQPFIKLHKQLAKDFPLVWSKCKIEHVNHYALLITWEGSNNDLKPALFAAHQDVVPVDRKTWGSWKHEPFGGEWDGQFLWGRGSFDDKNMLIGILQAFEYIIQNEPDFNPERSLLLASGFDEEASGVYGARYLSDVLVERYGHDGIYSIIDEGVVGIKEVEGVLIAAPGTGEKGFINLVFDIRTPGGHSSVPPDHTSIGVAASIIHDIEGEKFPAQFTPENPVTQYYQCIAQYSETMENDVKIDFLKAMDDEKANKRVLDYLFEHGGKKTEYLFRSTQAFDIINGGIKANALPESVSFLLNSRVSIESNVNKTLEKFSESSCNVAKEYGLGCILDGEVILESTNKGTVYMDVQRTLEPAPVSPNNEVWREFAGSIKGFYESVVFPKKFGDEQKSLVVAPSIMTANTDTCHYWRSSKNIYRYQPGFAMDDTLSTIHSVNEHVDAETVMHVVGFIYNYIHLVNKL</sequence>
<keyword evidence="8" id="KW-1133">Transmembrane helix</keyword>
<dbReference type="InterPro" id="IPR036264">
    <property type="entry name" value="Bact_exopeptidase_dim_dom"/>
</dbReference>
<dbReference type="InterPro" id="IPR047177">
    <property type="entry name" value="Pept_M20A"/>
</dbReference>
<dbReference type="Gene3D" id="3.40.630.10">
    <property type="entry name" value="Zn peptidases"/>
    <property type="match status" value="1"/>
</dbReference>
<feature type="active site" description="Proton acceptor" evidence="6">
    <location>
        <position position="238"/>
    </location>
</feature>
<protein>
    <recommendedName>
        <fullName evidence="9">Peptidase M20 dimerisation domain-containing protein</fullName>
    </recommendedName>
</protein>
<evidence type="ECO:0000256" key="4">
    <source>
        <dbReference type="ARBA" id="ARBA00022801"/>
    </source>
</evidence>
<keyword evidence="4" id="KW-0378">Hydrolase</keyword>
<evidence type="ECO:0000256" key="6">
    <source>
        <dbReference type="PIRSR" id="PIRSR037217-1"/>
    </source>
</evidence>
<dbReference type="GO" id="GO:0000328">
    <property type="term" value="C:fungal-type vacuole lumen"/>
    <property type="evidence" value="ECO:0007669"/>
    <property type="project" value="TreeGrafter"/>
</dbReference>
<evidence type="ECO:0000259" key="9">
    <source>
        <dbReference type="Pfam" id="PF07687"/>
    </source>
</evidence>
<evidence type="ECO:0000256" key="7">
    <source>
        <dbReference type="PIRSR" id="PIRSR037217-2"/>
    </source>
</evidence>
<dbReference type="Proteomes" id="UP000509704">
    <property type="component" value="Chromosome 2"/>
</dbReference>
<dbReference type="InterPro" id="IPR017141">
    <property type="entry name" value="Pept_M20_carboxypep"/>
</dbReference>
<dbReference type="SUPFAM" id="SSF53187">
    <property type="entry name" value="Zn-dependent exopeptidases"/>
    <property type="match status" value="1"/>
</dbReference>
<dbReference type="Gene3D" id="3.30.70.360">
    <property type="match status" value="1"/>
</dbReference>
<accession>A0A7H9B0Z4</accession>
<dbReference type="InterPro" id="IPR011650">
    <property type="entry name" value="Peptidase_M20_dimer"/>
</dbReference>
<dbReference type="InterPro" id="IPR002933">
    <property type="entry name" value="Peptidase_M20"/>
</dbReference>
<feature type="active site" evidence="6">
    <location>
        <position position="169"/>
    </location>
</feature>
<keyword evidence="2" id="KW-0645">Protease</keyword>
<evidence type="ECO:0000256" key="3">
    <source>
        <dbReference type="ARBA" id="ARBA00022723"/>
    </source>
</evidence>
<dbReference type="AlphaFoldDB" id="A0A7H9B0Z4"/>
<evidence type="ECO:0000256" key="8">
    <source>
        <dbReference type="SAM" id="Phobius"/>
    </source>
</evidence>